<proteinExistence type="predicted"/>
<accession>A0A067MC53</accession>
<keyword evidence="4" id="KW-1185">Reference proteome</keyword>
<dbReference type="HOGENOM" id="CLU_020536_0_0_1"/>
<name>A0A067MC53_BOTB1</name>
<gene>
    <name evidence="3" type="ORF">BOTBODRAFT_396733</name>
</gene>
<organism evidence="3 4">
    <name type="scientific">Botryobasidium botryosum (strain FD-172 SS1)</name>
    <dbReference type="NCBI Taxonomy" id="930990"/>
    <lineage>
        <taxon>Eukaryota</taxon>
        <taxon>Fungi</taxon>
        <taxon>Dikarya</taxon>
        <taxon>Basidiomycota</taxon>
        <taxon>Agaricomycotina</taxon>
        <taxon>Agaricomycetes</taxon>
        <taxon>Cantharellales</taxon>
        <taxon>Botryobasidiaceae</taxon>
        <taxon>Botryobasidium</taxon>
    </lineage>
</organism>
<dbReference type="AlphaFoldDB" id="A0A067MC53"/>
<dbReference type="PANTHER" id="PTHR24148">
    <property type="entry name" value="ANKYRIN REPEAT DOMAIN-CONTAINING PROTEIN 39 HOMOLOG-RELATED"/>
    <property type="match status" value="1"/>
</dbReference>
<evidence type="ECO:0000259" key="2">
    <source>
        <dbReference type="Pfam" id="PF06985"/>
    </source>
</evidence>
<feature type="domain" description="Heterokaryon incompatibility" evidence="2">
    <location>
        <begin position="114"/>
        <end position="201"/>
    </location>
</feature>
<dbReference type="InParanoid" id="A0A067MC53"/>
<dbReference type="InterPro" id="IPR010730">
    <property type="entry name" value="HET"/>
</dbReference>
<evidence type="ECO:0000313" key="3">
    <source>
        <dbReference type="EMBL" id="KDQ13154.1"/>
    </source>
</evidence>
<dbReference type="InterPro" id="IPR052895">
    <property type="entry name" value="HetReg/Transcr_Mod"/>
</dbReference>
<sequence length="613" mass="67952">MGGMYSCLRGGHATLENESPPAAERTASDPETEGPDPSATPSSHLTLSKTVYSLPLVDLAGAIIDPGILATPCRLRLLDVASLLDKDVLHIVEYHIPSLDYPLADISQTPLPSYAAISYPWRDLQLEADCVVPSFSVAGAEHADSISIDIIRTACVAARAYGYEMLWLDRLCMLQNSKQDKAWQIRRMFRIYTYSSLCLIFPGGLVRLARLDDSTSWIYRAWTLQEAVAPGMKKLRLVFQLTHPSLDAFIEHRCDVESWSEQTRENVFSGPRHAQFVDKVLEEGRSATCDMKLLLQSLDTLHTRISFHAPEIAQDHTKYPVRILPPAEAKLLSTVVNNRGWPLWIAAYTRSSSRPVDMVFSLMDLLGVQVDVAQFGKDDRMKATIAMIQALMRRPSATATWLFIAPTMAPSRELSTLPEMPETSESGRAYIQTSRGRVLASEAMGTGGREVWKPAGAPSGEMTNSGYFVFSAKGALLVVDASTQGSSTSTGPRIENDSETWAVVVGRSIEMDHSVDWEIQRDVMSKTGNPRTFAALTLMLIEKHGHDENGHELYHRVGMEREIDEVKTAEWSWVHRQFYVGGPGRGERRRFGVSNPGPIYRVEEVGQGGTIIG</sequence>
<feature type="region of interest" description="Disordered" evidence="1">
    <location>
        <begin position="10"/>
        <end position="44"/>
    </location>
</feature>
<protein>
    <recommendedName>
        <fullName evidence="2">Heterokaryon incompatibility domain-containing protein</fullName>
    </recommendedName>
</protein>
<dbReference type="Pfam" id="PF06985">
    <property type="entry name" value="HET"/>
    <property type="match status" value="1"/>
</dbReference>
<evidence type="ECO:0000256" key="1">
    <source>
        <dbReference type="SAM" id="MobiDB-lite"/>
    </source>
</evidence>
<evidence type="ECO:0000313" key="4">
    <source>
        <dbReference type="Proteomes" id="UP000027195"/>
    </source>
</evidence>
<dbReference type="Proteomes" id="UP000027195">
    <property type="component" value="Unassembled WGS sequence"/>
</dbReference>
<dbReference type="EMBL" id="KL198045">
    <property type="protein sequence ID" value="KDQ13154.1"/>
    <property type="molecule type" value="Genomic_DNA"/>
</dbReference>
<reference evidence="4" key="1">
    <citation type="journal article" date="2014" name="Proc. Natl. Acad. Sci. U.S.A.">
        <title>Extensive sampling of basidiomycete genomes demonstrates inadequacy of the white-rot/brown-rot paradigm for wood decay fungi.</title>
        <authorList>
            <person name="Riley R."/>
            <person name="Salamov A.A."/>
            <person name="Brown D.W."/>
            <person name="Nagy L.G."/>
            <person name="Floudas D."/>
            <person name="Held B.W."/>
            <person name="Levasseur A."/>
            <person name="Lombard V."/>
            <person name="Morin E."/>
            <person name="Otillar R."/>
            <person name="Lindquist E.A."/>
            <person name="Sun H."/>
            <person name="LaButti K.M."/>
            <person name="Schmutz J."/>
            <person name="Jabbour D."/>
            <person name="Luo H."/>
            <person name="Baker S.E."/>
            <person name="Pisabarro A.G."/>
            <person name="Walton J.D."/>
            <person name="Blanchette R.A."/>
            <person name="Henrissat B."/>
            <person name="Martin F."/>
            <person name="Cullen D."/>
            <person name="Hibbett D.S."/>
            <person name="Grigoriev I.V."/>
        </authorList>
    </citation>
    <scope>NUCLEOTIDE SEQUENCE [LARGE SCALE GENOMIC DNA]</scope>
    <source>
        <strain evidence="4">FD-172 SS1</strain>
    </source>
</reference>
<dbReference type="OrthoDB" id="5303367at2759"/>
<dbReference type="PANTHER" id="PTHR24148:SF64">
    <property type="entry name" value="HETEROKARYON INCOMPATIBILITY DOMAIN-CONTAINING PROTEIN"/>
    <property type="match status" value="1"/>
</dbReference>